<evidence type="ECO:0000313" key="1">
    <source>
        <dbReference type="EMBL" id="JAD95747.1"/>
    </source>
</evidence>
<proteinExistence type="predicted"/>
<protein>
    <submittedName>
        <fullName evidence="1">Uncharacterized protein</fullName>
    </submittedName>
</protein>
<dbReference type="EMBL" id="GBRH01202148">
    <property type="protein sequence ID" value="JAD95747.1"/>
    <property type="molecule type" value="Transcribed_RNA"/>
</dbReference>
<reference evidence="1" key="1">
    <citation type="submission" date="2014-09" db="EMBL/GenBank/DDBJ databases">
        <authorList>
            <person name="Magalhaes I.L.F."/>
            <person name="Oliveira U."/>
            <person name="Santos F.R."/>
            <person name="Vidigal T.H.D.A."/>
            <person name="Brescovit A.D."/>
            <person name="Santos A.J."/>
        </authorList>
    </citation>
    <scope>NUCLEOTIDE SEQUENCE</scope>
    <source>
        <tissue evidence="1">Shoot tissue taken approximately 20 cm above the soil surface</tissue>
    </source>
</reference>
<accession>A0A0A9EI77</accession>
<name>A0A0A9EI77_ARUDO</name>
<sequence length="47" mass="5654">MTEPIQVNQPAIILQFVFMEHCIPRFIKLLFRVRSLHTLHKHILKCL</sequence>
<organism evidence="1">
    <name type="scientific">Arundo donax</name>
    <name type="common">Giant reed</name>
    <name type="synonym">Donax arundinaceus</name>
    <dbReference type="NCBI Taxonomy" id="35708"/>
    <lineage>
        <taxon>Eukaryota</taxon>
        <taxon>Viridiplantae</taxon>
        <taxon>Streptophyta</taxon>
        <taxon>Embryophyta</taxon>
        <taxon>Tracheophyta</taxon>
        <taxon>Spermatophyta</taxon>
        <taxon>Magnoliopsida</taxon>
        <taxon>Liliopsida</taxon>
        <taxon>Poales</taxon>
        <taxon>Poaceae</taxon>
        <taxon>PACMAD clade</taxon>
        <taxon>Arundinoideae</taxon>
        <taxon>Arundineae</taxon>
        <taxon>Arundo</taxon>
    </lineage>
</organism>
<reference evidence="1" key="2">
    <citation type="journal article" date="2015" name="Data Brief">
        <title>Shoot transcriptome of the giant reed, Arundo donax.</title>
        <authorList>
            <person name="Barrero R.A."/>
            <person name="Guerrero F.D."/>
            <person name="Moolhuijzen P."/>
            <person name="Goolsby J.A."/>
            <person name="Tidwell J."/>
            <person name="Bellgard S.E."/>
            <person name="Bellgard M.I."/>
        </authorList>
    </citation>
    <scope>NUCLEOTIDE SEQUENCE</scope>
    <source>
        <tissue evidence="1">Shoot tissue taken approximately 20 cm above the soil surface</tissue>
    </source>
</reference>
<dbReference type="AlphaFoldDB" id="A0A0A9EI77"/>